<proteinExistence type="predicted"/>
<evidence type="ECO:0000313" key="2">
    <source>
        <dbReference type="EMBL" id="OOS25591.1"/>
    </source>
</evidence>
<evidence type="ECO:0000313" key="3">
    <source>
        <dbReference type="Proteomes" id="UP000189800"/>
    </source>
</evidence>
<dbReference type="InterPro" id="IPR009492">
    <property type="entry name" value="TniQ"/>
</dbReference>
<dbReference type="AlphaFoldDB" id="A0A1T0CTZ5"/>
<reference evidence="2 3" key="1">
    <citation type="submission" date="2017-02" db="EMBL/GenBank/DDBJ databases">
        <title>Draft genome sequence of Moraxella pluranimalium CCUG 54913T type strain.</title>
        <authorList>
            <person name="Salva-Serra F."/>
            <person name="Engstrom-Jakobsson H."/>
            <person name="Thorell K."/>
            <person name="Jaen-Luchoro D."/>
            <person name="Gonzales-Siles L."/>
            <person name="Karlsson R."/>
            <person name="Yazdan S."/>
            <person name="Boulund F."/>
            <person name="Johnning A."/>
            <person name="Engstrand L."/>
            <person name="Kristiansson E."/>
            <person name="Moore E."/>
        </authorList>
    </citation>
    <scope>NUCLEOTIDE SEQUENCE [LARGE SCALE GENOMIC DNA]</scope>
    <source>
        <strain evidence="2 3">CCUG 54913</strain>
    </source>
</reference>
<dbReference type="Proteomes" id="UP000189800">
    <property type="component" value="Unassembled WGS sequence"/>
</dbReference>
<feature type="domain" description="TniQ" evidence="1">
    <location>
        <begin position="31"/>
        <end position="162"/>
    </location>
</feature>
<accession>A0A1T0CTZ5</accession>
<keyword evidence="3" id="KW-1185">Reference proteome</keyword>
<dbReference type="Pfam" id="PF06527">
    <property type="entry name" value="TniQ"/>
    <property type="match status" value="1"/>
</dbReference>
<dbReference type="EMBL" id="MUYU01000006">
    <property type="protein sequence ID" value="OOS25591.1"/>
    <property type="molecule type" value="Genomic_DNA"/>
</dbReference>
<name>A0A1T0CTZ5_9GAMM</name>
<organism evidence="2 3">
    <name type="scientific">Moraxella pluranimalium</name>
    <dbReference type="NCBI Taxonomy" id="470453"/>
    <lineage>
        <taxon>Bacteria</taxon>
        <taxon>Pseudomonadati</taxon>
        <taxon>Pseudomonadota</taxon>
        <taxon>Gammaproteobacteria</taxon>
        <taxon>Moraxellales</taxon>
        <taxon>Moraxellaceae</taxon>
        <taxon>Moraxella</taxon>
    </lineage>
</organism>
<sequence>MAKALYCQYYHSEVLFMTQPSAKQPLLPLAIKPKLYPRESLYSWLIRAASYNGLPAPVFTNLYWTYKNRLLHIQLNKKYPNKTFKDEILQLCGKQPIVFADFLNVDDCNHTYFLLSHLYKRSGSAHGYQYCPKCIAEQQENAYLPIEWDMASHTVCTKHHILMQNSCTNCGKFYTPHKASLRPIEQCAYCGCSMAIINKDISTHPLYDKINIPRLLKLQQQINNYIDSSIHPQICADSHPNHTHSFYYLGMQLEFRDFLSLLVYFIKLARHHAGIPTHKENSIYNQFIKAMKWERYASGYKFVGVFNTLSAVERALLLSCACDFLDLSADNWVQITHELNIKQGYFSAVPDKDNLPEPLLRIIGNLPVTESKKRAKSHRPTEAGRSLKQVKTRWSQLLKKMDREFYV</sequence>
<dbReference type="STRING" id="470453.B0680_01825"/>
<comment type="caution">
    <text evidence="2">The sequence shown here is derived from an EMBL/GenBank/DDBJ whole genome shotgun (WGS) entry which is preliminary data.</text>
</comment>
<gene>
    <name evidence="2" type="ORF">B0680_01825</name>
</gene>
<evidence type="ECO:0000259" key="1">
    <source>
        <dbReference type="Pfam" id="PF06527"/>
    </source>
</evidence>
<protein>
    <recommendedName>
        <fullName evidence="1">TniQ domain-containing protein</fullName>
    </recommendedName>
</protein>